<proteinExistence type="predicted"/>
<organism evidence="2 3">
    <name type="scientific">Archaeoglobus fulgidus DSM 8774</name>
    <dbReference type="NCBI Taxonomy" id="1344584"/>
    <lineage>
        <taxon>Archaea</taxon>
        <taxon>Methanobacteriati</taxon>
        <taxon>Methanobacteriota</taxon>
        <taxon>Archaeoglobi</taxon>
        <taxon>Archaeoglobales</taxon>
        <taxon>Archaeoglobaceae</taxon>
        <taxon>Archaeoglobus</taxon>
    </lineage>
</organism>
<keyword evidence="1" id="KW-0812">Transmembrane</keyword>
<feature type="transmembrane region" description="Helical" evidence="1">
    <location>
        <begin position="18"/>
        <end position="37"/>
    </location>
</feature>
<dbReference type="KEGG" id="afg:AFULGI_00024350"/>
<dbReference type="RefSeq" id="WP_010879653.1">
    <property type="nucleotide sequence ID" value="NZ_CP006577.1"/>
</dbReference>
<dbReference type="HOGENOM" id="CLU_1912232_0_0_2"/>
<dbReference type="GeneID" id="24795911"/>
<evidence type="ECO:0000313" key="2">
    <source>
        <dbReference type="EMBL" id="AIG99152.1"/>
    </source>
</evidence>
<dbReference type="Proteomes" id="UP000028501">
    <property type="component" value="Chromosome"/>
</dbReference>
<accession>A0A075WH88</accession>
<protein>
    <submittedName>
        <fullName evidence="2">Uncharacterized protein</fullName>
    </submittedName>
</protein>
<reference evidence="2 3" key="1">
    <citation type="submission" date="2013-07" db="EMBL/GenBank/DDBJ databases">
        <title>Genome of Archaeoglobus fulgidus.</title>
        <authorList>
            <person name="Fiebig A."/>
            <person name="Birkeland N.-K."/>
        </authorList>
    </citation>
    <scope>NUCLEOTIDE SEQUENCE [LARGE SCALE GENOMIC DNA]</scope>
    <source>
        <strain evidence="2 3">DSM 8774</strain>
    </source>
</reference>
<evidence type="ECO:0000313" key="3">
    <source>
        <dbReference type="Proteomes" id="UP000028501"/>
    </source>
</evidence>
<name>A0A075WH88_ARCFL</name>
<gene>
    <name evidence="2" type="ORF">AFULGI_00024350</name>
</gene>
<dbReference type="AlphaFoldDB" id="A0A075WH88"/>
<sequence>MFFNFLIPPNSFSSFPEYVAFVVSLSYALNATLLLLYSRIFGVEVKEKAFIPVTLSFVAIDFTSIQGLRLFVGIPAYLGVVILTSLCILEGLALALTSSLALVNASRRHLAATWIAANVASSGLFMAFVGVS</sequence>
<feature type="transmembrane region" description="Helical" evidence="1">
    <location>
        <begin position="74"/>
        <end position="103"/>
    </location>
</feature>
<dbReference type="EMBL" id="CP006577">
    <property type="protein sequence ID" value="AIG99152.1"/>
    <property type="molecule type" value="Genomic_DNA"/>
</dbReference>
<keyword evidence="1" id="KW-1133">Transmembrane helix</keyword>
<feature type="transmembrane region" description="Helical" evidence="1">
    <location>
        <begin position="49"/>
        <end position="68"/>
    </location>
</feature>
<evidence type="ECO:0000256" key="1">
    <source>
        <dbReference type="SAM" id="Phobius"/>
    </source>
</evidence>
<keyword evidence="1" id="KW-0472">Membrane</keyword>
<feature type="transmembrane region" description="Helical" evidence="1">
    <location>
        <begin position="110"/>
        <end position="131"/>
    </location>
</feature>